<accession>A0ABD2N4H6</accession>
<keyword evidence="7" id="KW-0539">Nucleus</keyword>
<dbReference type="GO" id="GO:0046872">
    <property type="term" value="F:metal ion binding"/>
    <property type="evidence" value="ECO:0007669"/>
    <property type="project" value="UniProtKB-KW"/>
</dbReference>
<evidence type="ECO:0000256" key="3">
    <source>
        <dbReference type="ARBA" id="ARBA00006958"/>
    </source>
</evidence>
<protein>
    <recommendedName>
        <fullName evidence="8">DDE Tnp4 domain-containing protein</fullName>
    </recommendedName>
</protein>
<comment type="subcellular location">
    <subcellularLocation>
        <location evidence="2">Nucleus</location>
    </subcellularLocation>
</comment>
<sequence length="301" mass="34733">MESFQDQLQFGFSYDIKTPSYNYSILGSDVHLEDMESSGHSLKSNSRAYSISGEKTILIFLWFAGQQSPSYRDVSRKFRISIGALFRIISDVSQYLNSIIHEVVKWPSSEEQKSSKLHYLKKSGLPSVIGCIGNSNIRVTKPLDNYVHCWESDKNFRFVLQGVCNEKNKFIDIFVGSPGVIESSMVFKNSPLCKMFSRAPDFFLIVGNSNYPKTHNLISPHNAKDKSLTPKQLHFNKKLMKTSADIDHTFILLKMRFRQLYHVKLRDPTRTMNFIKACCILHNLSDEDDYTYFENEEMLTE</sequence>
<evidence type="ECO:0000256" key="7">
    <source>
        <dbReference type="ARBA" id="ARBA00023242"/>
    </source>
</evidence>
<dbReference type="InterPro" id="IPR027806">
    <property type="entry name" value="HARBI1_dom"/>
</dbReference>
<comment type="similarity">
    <text evidence="3">Belongs to the HARBI1 family.</text>
</comment>
<evidence type="ECO:0000256" key="4">
    <source>
        <dbReference type="ARBA" id="ARBA00022722"/>
    </source>
</evidence>
<dbReference type="Proteomes" id="UP001516400">
    <property type="component" value="Unassembled WGS sequence"/>
</dbReference>
<keyword evidence="10" id="KW-1185">Reference proteome</keyword>
<dbReference type="EMBL" id="JABFTP020000062">
    <property type="protein sequence ID" value="KAL3273503.1"/>
    <property type="molecule type" value="Genomic_DNA"/>
</dbReference>
<dbReference type="InterPro" id="IPR045249">
    <property type="entry name" value="HARBI1-like"/>
</dbReference>
<dbReference type="Pfam" id="PF13359">
    <property type="entry name" value="DDE_Tnp_4"/>
    <property type="match status" value="1"/>
</dbReference>
<evidence type="ECO:0000313" key="9">
    <source>
        <dbReference type="EMBL" id="KAL3273503.1"/>
    </source>
</evidence>
<dbReference type="PANTHER" id="PTHR22930">
    <property type="match status" value="1"/>
</dbReference>
<evidence type="ECO:0000256" key="1">
    <source>
        <dbReference type="ARBA" id="ARBA00001968"/>
    </source>
</evidence>
<gene>
    <name evidence="9" type="ORF">HHI36_014944</name>
</gene>
<evidence type="ECO:0000256" key="5">
    <source>
        <dbReference type="ARBA" id="ARBA00022723"/>
    </source>
</evidence>
<feature type="domain" description="DDE Tnp4" evidence="8">
    <location>
        <begin position="137"/>
        <end position="283"/>
    </location>
</feature>
<evidence type="ECO:0000259" key="8">
    <source>
        <dbReference type="Pfam" id="PF13359"/>
    </source>
</evidence>
<reference evidence="9 10" key="1">
    <citation type="journal article" date="2021" name="BMC Biol.">
        <title>Horizontally acquired antibacterial genes associated with adaptive radiation of ladybird beetles.</title>
        <authorList>
            <person name="Li H.S."/>
            <person name="Tang X.F."/>
            <person name="Huang Y.H."/>
            <person name="Xu Z.Y."/>
            <person name="Chen M.L."/>
            <person name="Du X.Y."/>
            <person name="Qiu B.Y."/>
            <person name="Chen P.T."/>
            <person name="Zhang W."/>
            <person name="Slipinski A."/>
            <person name="Escalona H.E."/>
            <person name="Waterhouse R.M."/>
            <person name="Zwick A."/>
            <person name="Pang H."/>
        </authorList>
    </citation>
    <scope>NUCLEOTIDE SEQUENCE [LARGE SCALE GENOMIC DNA]</scope>
    <source>
        <strain evidence="9">SYSU2018</strain>
    </source>
</reference>
<dbReference type="PANTHER" id="PTHR22930:SF85">
    <property type="entry name" value="GH03217P-RELATED"/>
    <property type="match status" value="1"/>
</dbReference>
<keyword evidence="6" id="KW-0378">Hydrolase</keyword>
<name>A0ABD2N4H6_9CUCU</name>
<proteinExistence type="inferred from homology"/>
<keyword evidence="5" id="KW-0479">Metal-binding</keyword>
<dbReference type="GO" id="GO:0004518">
    <property type="term" value="F:nuclease activity"/>
    <property type="evidence" value="ECO:0007669"/>
    <property type="project" value="UniProtKB-KW"/>
</dbReference>
<dbReference type="AlphaFoldDB" id="A0ABD2N4H6"/>
<comment type="cofactor">
    <cofactor evidence="1">
        <name>a divalent metal cation</name>
        <dbReference type="ChEBI" id="CHEBI:60240"/>
    </cofactor>
</comment>
<organism evidence="9 10">
    <name type="scientific">Cryptolaemus montrouzieri</name>
    <dbReference type="NCBI Taxonomy" id="559131"/>
    <lineage>
        <taxon>Eukaryota</taxon>
        <taxon>Metazoa</taxon>
        <taxon>Ecdysozoa</taxon>
        <taxon>Arthropoda</taxon>
        <taxon>Hexapoda</taxon>
        <taxon>Insecta</taxon>
        <taxon>Pterygota</taxon>
        <taxon>Neoptera</taxon>
        <taxon>Endopterygota</taxon>
        <taxon>Coleoptera</taxon>
        <taxon>Polyphaga</taxon>
        <taxon>Cucujiformia</taxon>
        <taxon>Coccinelloidea</taxon>
        <taxon>Coccinellidae</taxon>
        <taxon>Scymninae</taxon>
        <taxon>Scymnini</taxon>
        <taxon>Cryptolaemus</taxon>
    </lineage>
</organism>
<comment type="caution">
    <text evidence="9">The sequence shown here is derived from an EMBL/GenBank/DDBJ whole genome shotgun (WGS) entry which is preliminary data.</text>
</comment>
<dbReference type="GO" id="GO:0016787">
    <property type="term" value="F:hydrolase activity"/>
    <property type="evidence" value="ECO:0007669"/>
    <property type="project" value="UniProtKB-KW"/>
</dbReference>
<dbReference type="GO" id="GO:0005634">
    <property type="term" value="C:nucleus"/>
    <property type="evidence" value="ECO:0007669"/>
    <property type="project" value="UniProtKB-SubCell"/>
</dbReference>
<evidence type="ECO:0000256" key="2">
    <source>
        <dbReference type="ARBA" id="ARBA00004123"/>
    </source>
</evidence>
<evidence type="ECO:0000313" key="10">
    <source>
        <dbReference type="Proteomes" id="UP001516400"/>
    </source>
</evidence>
<keyword evidence="4" id="KW-0540">Nuclease</keyword>
<evidence type="ECO:0000256" key="6">
    <source>
        <dbReference type="ARBA" id="ARBA00022801"/>
    </source>
</evidence>